<dbReference type="Gramene" id="AET5Gv20600200.6">
    <property type="protein sequence ID" value="AET5Gv20600200.6"/>
    <property type="gene ID" value="AET5Gv20600200"/>
</dbReference>
<evidence type="ECO:0000256" key="1">
    <source>
        <dbReference type="SAM" id="MobiDB-lite"/>
    </source>
</evidence>
<dbReference type="GO" id="GO:0070475">
    <property type="term" value="P:rRNA base methylation"/>
    <property type="evidence" value="ECO:0007669"/>
    <property type="project" value="InterPro"/>
</dbReference>
<dbReference type="SUPFAM" id="SSF53335">
    <property type="entry name" value="S-adenosyl-L-methionine-dependent methyltransferases"/>
    <property type="match status" value="1"/>
</dbReference>
<protein>
    <recommendedName>
        <fullName evidence="3">25S rRNA (uridine-N(3))-methyltransferase BMT5-like domain-containing protein</fullName>
    </recommendedName>
</protein>
<dbReference type="STRING" id="200361.A0A453L2R0"/>
<keyword evidence="5" id="KW-1185">Reference proteome</keyword>
<reference evidence="4" key="4">
    <citation type="submission" date="2019-03" db="UniProtKB">
        <authorList>
            <consortium name="EnsemblPlants"/>
        </authorList>
    </citation>
    <scope>IDENTIFICATION</scope>
</reference>
<reference evidence="4" key="5">
    <citation type="journal article" date="2021" name="G3 (Bethesda)">
        <title>Aegilops tauschii genome assembly Aet v5.0 features greater sequence contiguity and improved annotation.</title>
        <authorList>
            <person name="Wang L."/>
            <person name="Zhu T."/>
            <person name="Rodriguez J.C."/>
            <person name="Deal K.R."/>
            <person name="Dubcovsky J."/>
            <person name="McGuire P.E."/>
            <person name="Lux T."/>
            <person name="Spannagl M."/>
            <person name="Mayer K.F.X."/>
            <person name="Baldrich P."/>
            <person name="Meyers B.C."/>
            <person name="Huo N."/>
            <person name="Gu Y.Q."/>
            <person name="Zhou H."/>
            <person name="Devos K.M."/>
            <person name="Bennetzen J.L."/>
            <person name="Unver T."/>
            <person name="Budak H."/>
            <person name="Gulick P.J."/>
            <person name="Galiba G."/>
            <person name="Kalapos B."/>
            <person name="Nelson D.R."/>
            <person name="Li P."/>
            <person name="You F.M."/>
            <person name="Luo M.C."/>
            <person name="Dvorak J."/>
        </authorList>
    </citation>
    <scope>NUCLEOTIDE SEQUENCE [LARGE SCALE GENOMIC DNA]</scope>
    <source>
        <strain evidence="4">cv. AL8/78</strain>
    </source>
</reference>
<evidence type="ECO:0000313" key="5">
    <source>
        <dbReference type="Proteomes" id="UP000015105"/>
    </source>
</evidence>
<reference evidence="5" key="2">
    <citation type="journal article" date="2017" name="Nat. Plants">
        <title>The Aegilops tauschii genome reveals multiple impacts of transposons.</title>
        <authorList>
            <person name="Zhao G."/>
            <person name="Zou C."/>
            <person name="Li K."/>
            <person name="Wang K."/>
            <person name="Li T."/>
            <person name="Gao L."/>
            <person name="Zhang X."/>
            <person name="Wang H."/>
            <person name="Yang Z."/>
            <person name="Liu X."/>
            <person name="Jiang W."/>
            <person name="Mao L."/>
            <person name="Kong X."/>
            <person name="Jiao Y."/>
            <person name="Jia J."/>
        </authorList>
    </citation>
    <scope>NUCLEOTIDE SEQUENCE [LARGE SCALE GENOMIC DNA]</scope>
    <source>
        <strain evidence="5">cv. AL8/78</strain>
    </source>
</reference>
<proteinExistence type="predicted"/>
<dbReference type="Proteomes" id="UP000015105">
    <property type="component" value="Chromosome 5D"/>
</dbReference>
<reference evidence="4" key="3">
    <citation type="journal article" date="2017" name="Nature">
        <title>Genome sequence of the progenitor of the wheat D genome Aegilops tauschii.</title>
        <authorList>
            <person name="Luo M.C."/>
            <person name="Gu Y.Q."/>
            <person name="Puiu D."/>
            <person name="Wang H."/>
            <person name="Twardziok S.O."/>
            <person name="Deal K.R."/>
            <person name="Huo N."/>
            <person name="Zhu T."/>
            <person name="Wang L."/>
            <person name="Wang Y."/>
            <person name="McGuire P.E."/>
            <person name="Liu S."/>
            <person name="Long H."/>
            <person name="Ramasamy R.K."/>
            <person name="Rodriguez J.C."/>
            <person name="Van S.L."/>
            <person name="Yuan L."/>
            <person name="Wang Z."/>
            <person name="Xia Z."/>
            <person name="Xiao L."/>
            <person name="Anderson O.D."/>
            <person name="Ouyang S."/>
            <person name="Liang Y."/>
            <person name="Zimin A.V."/>
            <person name="Pertea G."/>
            <person name="Qi P."/>
            <person name="Bennetzen J.L."/>
            <person name="Dai X."/>
            <person name="Dawson M.W."/>
            <person name="Muller H.G."/>
            <person name="Kugler K."/>
            <person name="Rivarola-Duarte L."/>
            <person name="Spannagl M."/>
            <person name="Mayer K.F.X."/>
            <person name="Lu F.H."/>
            <person name="Bevan M.W."/>
            <person name="Leroy P."/>
            <person name="Li P."/>
            <person name="You F.M."/>
            <person name="Sun Q."/>
            <person name="Liu Z."/>
            <person name="Lyons E."/>
            <person name="Wicker T."/>
            <person name="Salzberg S.L."/>
            <person name="Devos K.M."/>
            <person name="Dvorak J."/>
        </authorList>
    </citation>
    <scope>NUCLEOTIDE SEQUENCE [LARGE SCALE GENOMIC DNA]</scope>
    <source>
        <strain evidence="4">cv. AL8/78</strain>
    </source>
</reference>
<feature type="compositionally biased region" description="Low complexity" evidence="1">
    <location>
        <begin position="63"/>
        <end position="72"/>
    </location>
</feature>
<dbReference type="InterPro" id="IPR019446">
    <property type="entry name" value="BMT5-like"/>
</dbReference>
<dbReference type="EnsemblPlants" id="AET5Gv20600200.6">
    <property type="protein sequence ID" value="AET5Gv20600200.6"/>
    <property type="gene ID" value="AET5Gv20600200"/>
</dbReference>
<dbReference type="FunFam" id="3.40.50.150:FF:000440">
    <property type="entry name" value="Os09g0479300 protein"/>
    <property type="match status" value="1"/>
</dbReference>
<dbReference type="InterPro" id="IPR029063">
    <property type="entry name" value="SAM-dependent_MTases_sf"/>
</dbReference>
<dbReference type="GO" id="GO:0005737">
    <property type="term" value="C:cytoplasm"/>
    <property type="evidence" value="ECO:0007669"/>
    <property type="project" value="TreeGrafter"/>
</dbReference>
<reference evidence="5" key="1">
    <citation type="journal article" date="2014" name="Science">
        <title>Ancient hybridizations among the ancestral genomes of bread wheat.</title>
        <authorList>
            <consortium name="International Wheat Genome Sequencing Consortium,"/>
            <person name="Marcussen T."/>
            <person name="Sandve S.R."/>
            <person name="Heier L."/>
            <person name="Spannagl M."/>
            <person name="Pfeifer M."/>
            <person name="Jakobsen K.S."/>
            <person name="Wulff B.B."/>
            <person name="Steuernagel B."/>
            <person name="Mayer K.F."/>
            <person name="Olsen O.A."/>
        </authorList>
    </citation>
    <scope>NUCLEOTIDE SEQUENCE [LARGE SCALE GENOMIC DNA]</scope>
    <source>
        <strain evidence="5">cv. AL8/78</strain>
    </source>
</reference>
<keyword evidence="2" id="KW-0732">Signal</keyword>
<dbReference type="AlphaFoldDB" id="A0A453L2R0"/>
<evidence type="ECO:0000256" key="2">
    <source>
        <dbReference type="SAM" id="SignalP"/>
    </source>
</evidence>
<feature type="compositionally biased region" description="Basic residues" evidence="1">
    <location>
        <begin position="41"/>
        <end position="50"/>
    </location>
</feature>
<evidence type="ECO:0000259" key="3">
    <source>
        <dbReference type="Pfam" id="PF10354"/>
    </source>
</evidence>
<sequence>LRVRRWTRVHALYSALLARAQAHSDRSALDAVGRERERERGRMRRPRRAGKPGGGGGCGGKAAPGAEAAAGAEDAEGGPVIAVGGEGDASVLGIPVARDGGGEKAPPGTAVALALKSAEGVPVIAVVSDAEPAVLGIPVAAAAGGGGGGEKAPLVAEVAVAVKSAEGAPVIAVDGKDEAPVQGDPAAGPAADRKGGAPAAKGVAEKDDEGVRWLKYYSSMHSILVVGDGDFSFSLALATAFGSGQHIVATSLDSYDALKRKYGNAEANITELKRLDCTVLHGVDAKLMKLYPSLKMRRFDRIVLNFPHAGFNGKEDNPLVINLHKQLVNGFFANAQHLLRPFGEIHLSHKTGYPYDAWDIEQLANEFCLIMFAKDIFCKEEYPGYNQKRGDGAKCDQSFALGPCYTFKFCIGDVKKLKKAHGNVGSISSLGGSKFYPGIMATDTRPFDLRPLAPAWPRPHFPPANRVDMPIMFDPYPFGGPPMERPGLPLNVYGPERAPYFHHQDMIQPLCRGPPLHVLPNQGSFHPPMDMIQPLCRGPPLHVLPNQGGFHPPMRSLERPDQPWHQERPPVVPPWRSDYYYSGEYQRSLQREYEIERQLMPGGASLGYSDFLENRYRESDQRRGRLEMLIQFYGGR</sequence>
<feature type="region of interest" description="Disordered" evidence="1">
    <location>
        <begin position="174"/>
        <end position="203"/>
    </location>
</feature>
<feature type="chain" id="PRO_5018981251" description="25S rRNA (uridine-N(3))-methyltransferase BMT5-like domain-containing protein" evidence="2">
    <location>
        <begin position="23"/>
        <end position="636"/>
    </location>
</feature>
<name>A0A453L2R0_AEGTS</name>
<feature type="region of interest" description="Disordered" evidence="1">
    <location>
        <begin position="24"/>
        <end position="73"/>
    </location>
</feature>
<evidence type="ECO:0000313" key="4">
    <source>
        <dbReference type="EnsemblPlants" id="AET5Gv20600200.6"/>
    </source>
</evidence>
<dbReference type="PANTHER" id="PTHR11538:SF95">
    <property type="entry name" value="25S RRNA (URIDINE-N(3))-METHYLTRANSFERASE BMT5-LIKE DOMAIN-CONTAINING PROTEIN"/>
    <property type="match status" value="1"/>
</dbReference>
<dbReference type="GO" id="GO:0070042">
    <property type="term" value="F:rRNA (uridine-N3-)-methyltransferase activity"/>
    <property type="evidence" value="ECO:0007669"/>
    <property type="project" value="InterPro"/>
</dbReference>
<feature type="domain" description="25S rRNA (uridine-N(3))-methyltransferase BMT5-like" evidence="3">
    <location>
        <begin position="224"/>
        <end position="389"/>
    </location>
</feature>
<dbReference type="Pfam" id="PF10354">
    <property type="entry name" value="BMT5-like"/>
    <property type="match status" value="1"/>
</dbReference>
<accession>A0A453L2R0</accession>
<dbReference type="PANTHER" id="PTHR11538">
    <property type="entry name" value="PHENYLALANYL-TRNA SYNTHETASE"/>
    <property type="match status" value="1"/>
</dbReference>
<feature type="compositionally biased region" description="Gly residues" evidence="1">
    <location>
        <begin position="51"/>
        <end position="62"/>
    </location>
</feature>
<feature type="compositionally biased region" description="Basic and acidic residues" evidence="1">
    <location>
        <begin position="24"/>
        <end position="40"/>
    </location>
</feature>
<organism evidence="4 5">
    <name type="scientific">Aegilops tauschii subsp. strangulata</name>
    <name type="common">Goatgrass</name>
    <dbReference type="NCBI Taxonomy" id="200361"/>
    <lineage>
        <taxon>Eukaryota</taxon>
        <taxon>Viridiplantae</taxon>
        <taxon>Streptophyta</taxon>
        <taxon>Embryophyta</taxon>
        <taxon>Tracheophyta</taxon>
        <taxon>Spermatophyta</taxon>
        <taxon>Magnoliopsida</taxon>
        <taxon>Liliopsida</taxon>
        <taxon>Poales</taxon>
        <taxon>Poaceae</taxon>
        <taxon>BOP clade</taxon>
        <taxon>Pooideae</taxon>
        <taxon>Triticodae</taxon>
        <taxon>Triticeae</taxon>
        <taxon>Triticinae</taxon>
        <taxon>Aegilops</taxon>
    </lineage>
</organism>
<feature type="signal peptide" evidence="2">
    <location>
        <begin position="1"/>
        <end position="22"/>
    </location>
</feature>